<comment type="caution">
    <text evidence="3">The sequence shown here is derived from an EMBL/GenBank/DDBJ whole genome shotgun (WGS) entry which is preliminary data.</text>
</comment>
<feature type="domain" description="Cdc37 N-terminal" evidence="2">
    <location>
        <begin position="8"/>
        <end position="84"/>
    </location>
</feature>
<dbReference type="Pfam" id="PF03234">
    <property type="entry name" value="CDC37_N"/>
    <property type="match status" value="1"/>
</dbReference>
<dbReference type="AlphaFoldDB" id="J9DAI9"/>
<keyword evidence="4" id="KW-1185">Reference proteome</keyword>
<dbReference type="EMBL" id="AFBI03000014">
    <property type="protein sequence ID" value="EJW04766.1"/>
    <property type="molecule type" value="Genomic_DNA"/>
</dbReference>
<feature type="compositionally biased region" description="Basic and acidic residues" evidence="1">
    <location>
        <begin position="142"/>
        <end position="153"/>
    </location>
</feature>
<dbReference type="InParanoid" id="J9DAI9"/>
<evidence type="ECO:0000259" key="2">
    <source>
        <dbReference type="Pfam" id="PF03234"/>
    </source>
</evidence>
<name>J9DAI9_EDHAE</name>
<sequence>MQTNINEYELSSDSDDFYHPNIDKRSFREFRRKQKEARREAKALRLKEITARLDYLNSNKNIENSEEIEKLMKEKRRIEFALSCVLREVESRLVVNKSSGSVLFGDTLSCSDQNFSEELQDKIENVPERKSQNLENYFIDSPESKDSHTEKLDENCLEKASQIDQNNGKEENKKNTTRLFQEVQEQKNAKKCISMDRNEEVNEVNSDEVLATKIEISEKNKDLKIEDKENIETEKITTNEEEESPEENIKKEEIDKLYEEYYNYIIFLLENNSLDDFIKFLDNNITLNLETFEEYIFLNLIENIKDNNDEAGFDLARISIYIGQAIIYGKKHLQKIAKGLATDENKKEMLEKEIHNHYFECKKKYHDLKNSNN</sequence>
<feature type="region of interest" description="Disordered" evidence="1">
    <location>
        <begin position="133"/>
        <end position="153"/>
    </location>
</feature>
<gene>
    <name evidence="3" type="ORF">EDEG_01056</name>
</gene>
<accession>J9DAI9</accession>
<protein>
    <recommendedName>
        <fullName evidence="2">Cdc37 N-terminal domain-containing protein</fullName>
    </recommendedName>
</protein>
<proteinExistence type="predicted"/>
<evidence type="ECO:0000313" key="3">
    <source>
        <dbReference type="EMBL" id="EJW04766.1"/>
    </source>
</evidence>
<evidence type="ECO:0000256" key="1">
    <source>
        <dbReference type="SAM" id="MobiDB-lite"/>
    </source>
</evidence>
<evidence type="ECO:0000313" key="4">
    <source>
        <dbReference type="Proteomes" id="UP000003163"/>
    </source>
</evidence>
<dbReference type="VEuPathDB" id="MicrosporidiaDB:EDEG_01056"/>
<organism evidence="3 4">
    <name type="scientific">Edhazardia aedis (strain USNM 41457)</name>
    <name type="common">Microsporidian parasite</name>
    <dbReference type="NCBI Taxonomy" id="1003232"/>
    <lineage>
        <taxon>Eukaryota</taxon>
        <taxon>Fungi</taxon>
        <taxon>Fungi incertae sedis</taxon>
        <taxon>Microsporidia</taxon>
        <taxon>Edhazardia</taxon>
    </lineage>
</organism>
<dbReference type="OrthoDB" id="440202at2759"/>
<dbReference type="HOGENOM" id="CLU_741907_0_0_1"/>
<dbReference type="InterPro" id="IPR013855">
    <property type="entry name" value="Cdc37_N_dom"/>
</dbReference>
<dbReference type="Proteomes" id="UP000003163">
    <property type="component" value="Unassembled WGS sequence"/>
</dbReference>
<reference evidence="4" key="2">
    <citation type="submission" date="2015-07" db="EMBL/GenBank/DDBJ databases">
        <title>Contrasting host-pathogen interactions and genome evolution in two generalist and specialist microsporidian pathogens of mosquitoes.</title>
        <authorList>
            <consortium name="The Broad Institute Genomics Platform"/>
            <consortium name="The Broad Institute Genome Sequencing Center for Infectious Disease"/>
            <person name="Cuomo C.A."/>
            <person name="Sanscrainte N.D."/>
            <person name="Goldberg J.M."/>
            <person name="Heiman D."/>
            <person name="Young S."/>
            <person name="Zeng Q."/>
            <person name="Becnel J.J."/>
            <person name="Birren B.W."/>
        </authorList>
    </citation>
    <scope>NUCLEOTIDE SEQUENCE [LARGE SCALE GENOMIC DNA]</scope>
    <source>
        <strain evidence="4">USNM 41457</strain>
    </source>
</reference>
<reference evidence="3 4" key="1">
    <citation type="submission" date="2011-08" db="EMBL/GenBank/DDBJ databases">
        <authorList>
            <person name="Liu Z.J."/>
            <person name="Shi F.L."/>
            <person name="Lu J.Q."/>
            <person name="Li M."/>
            <person name="Wang Z.L."/>
        </authorList>
    </citation>
    <scope>NUCLEOTIDE SEQUENCE [LARGE SCALE GENOMIC DNA]</scope>
    <source>
        <strain evidence="3 4">USNM 41457</strain>
    </source>
</reference>